<dbReference type="AlphaFoldDB" id="A0A090T9X9"/>
<evidence type="ECO:0000313" key="3">
    <source>
        <dbReference type="Proteomes" id="UP000029224"/>
    </source>
</evidence>
<keyword evidence="1" id="KW-0812">Transmembrane</keyword>
<dbReference type="EMBL" id="BBMT01000012">
    <property type="protein sequence ID" value="GAL36746.1"/>
    <property type="molecule type" value="Genomic_DNA"/>
</dbReference>
<dbReference type="OrthoDB" id="5878804at2"/>
<name>A0A090T9X9_9VIBR</name>
<evidence type="ECO:0000313" key="2">
    <source>
        <dbReference type="EMBL" id="GAL36746.1"/>
    </source>
</evidence>
<keyword evidence="3" id="KW-1185">Reference proteome</keyword>
<reference evidence="2 3" key="1">
    <citation type="submission" date="2014-09" db="EMBL/GenBank/DDBJ databases">
        <title>Vibrio maritimus JCM 19240. (C210) whole genome shotgun sequence.</title>
        <authorList>
            <person name="Sawabe T."/>
            <person name="Meirelles P."/>
            <person name="Nakanishi M."/>
            <person name="Sayaka M."/>
            <person name="Hattori M."/>
            <person name="Ohkuma M."/>
        </authorList>
    </citation>
    <scope>NUCLEOTIDE SEQUENCE [LARGE SCALE GENOMIC DNA]</scope>
    <source>
        <strain evidence="2 3">JCM 19240</strain>
    </source>
</reference>
<evidence type="ECO:0000256" key="1">
    <source>
        <dbReference type="SAM" id="Phobius"/>
    </source>
</evidence>
<protein>
    <submittedName>
        <fullName evidence="2">Uncharacterized protein</fullName>
    </submittedName>
</protein>
<organism evidence="2 3">
    <name type="scientific">Vibrio maritimus</name>
    <dbReference type="NCBI Taxonomy" id="990268"/>
    <lineage>
        <taxon>Bacteria</taxon>
        <taxon>Pseudomonadati</taxon>
        <taxon>Pseudomonadota</taxon>
        <taxon>Gammaproteobacteria</taxon>
        <taxon>Vibrionales</taxon>
        <taxon>Vibrionaceae</taxon>
        <taxon>Vibrio</taxon>
    </lineage>
</organism>
<keyword evidence="1" id="KW-0472">Membrane</keyword>
<proteinExistence type="predicted"/>
<feature type="transmembrane region" description="Helical" evidence="1">
    <location>
        <begin position="7"/>
        <end position="35"/>
    </location>
</feature>
<keyword evidence="1" id="KW-1133">Transmembrane helix</keyword>
<gene>
    <name evidence="2" type="ORF">JCM19240_2815</name>
</gene>
<sequence>MRKWFPLITAISLSLALVLGVMVYFFGMQAIVITASDWKNSWLVIMMHVLWFFSCLFVAIYSIESFLTKVKMHFTRAV</sequence>
<dbReference type="Proteomes" id="UP000029224">
    <property type="component" value="Unassembled WGS sequence"/>
</dbReference>
<comment type="caution">
    <text evidence="2">The sequence shown here is derived from an EMBL/GenBank/DDBJ whole genome shotgun (WGS) entry which is preliminary data.</text>
</comment>
<reference evidence="2 3" key="2">
    <citation type="submission" date="2014-09" db="EMBL/GenBank/DDBJ databases">
        <authorList>
            <consortium name="NBRP consortium"/>
            <person name="Sawabe T."/>
            <person name="Meirelles P."/>
            <person name="Nakanishi M."/>
            <person name="Sayaka M."/>
            <person name="Hattori M."/>
            <person name="Ohkuma M."/>
        </authorList>
    </citation>
    <scope>NUCLEOTIDE SEQUENCE [LARGE SCALE GENOMIC DNA]</scope>
    <source>
        <strain evidence="2 3">JCM 19240</strain>
    </source>
</reference>
<accession>A0A090T9X9</accession>
<feature type="transmembrane region" description="Helical" evidence="1">
    <location>
        <begin position="41"/>
        <end position="63"/>
    </location>
</feature>